<evidence type="ECO:0000313" key="2">
    <source>
        <dbReference type="EMBL" id="CAH1795504.1"/>
    </source>
</evidence>
<gene>
    <name evidence="2" type="ORF">OFUS_LOCUS20035</name>
</gene>
<feature type="region of interest" description="Disordered" evidence="1">
    <location>
        <begin position="66"/>
        <end position="87"/>
    </location>
</feature>
<keyword evidence="3" id="KW-1185">Reference proteome</keyword>
<proteinExistence type="predicted"/>
<feature type="compositionally biased region" description="Polar residues" evidence="1">
    <location>
        <begin position="139"/>
        <end position="153"/>
    </location>
</feature>
<comment type="caution">
    <text evidence="2">The sequence shown here is derived from an EMBL/GenBank/DDBJ whole genome shotgun (WGS) entry which is preliminary data.</text>
</comment>
<name>A0A8J1U6T0_OWEFU</name>
<dbReference type="Proteomes" id="UP000749559">
    <property type="component" value="Unassembled WGS sequence"/>
</dbReference>
<evidence type="ECO:0000256" key="1">
    <source>
        <dbReference type="SAM" id="MobiDB-lite"/>
    </source>
</evidence>
<organism evidence="2 3">
    <name type="scientific">Owenia fusiformis</name>
    <name type="common">Polychaete worm</name>
    <dbReference type="NCBI Taxonomy" id="6347"/>
    <lineage>
        <taxon>Eukaryota</taxon>
        <taxon>Metazoa</taxon>
        <taxon>Spiralia</taxon>
        <taxon>Lophotrochozoa</taxon>
        <taxon>Annelida</taxon>
        <taxon>Polychaeta</taxon>
        <taxon>Sedentaria</taxon>
        <taxon>Canalipalpata</taxon>
        <taxon>Sabellida</taxon>
        <taxon>Oweniida</taxon>
        <taxon>Oweniidae</taxon>
        <taxon>Owenia</taxon>
    </lineage>
</organism>
<feature type="region of interest" description="Disordered" evidence="1">
    <location>
        <begin position="257"/>
        <end position="276"/>
    </location>
</feature>
<reference evidence="2" key="1">
    <citation type="submission" date="2022-03" db="EMBL/GenBank/DDBJ databases">
        <authorList>
            <person name="Martin C."/>
        </authorList>
    </citation>
    <scope>NUCLEOTIDE SEQUENCE</scope>
</reference>
<feature type="region of interest" description="Disordered" evidence="1">
    <location>
        <begin position="121"/>
        <end position="184"/>
    </location>
</feature>
<dbReference type="AlphaFoldDB" id="A0A8J1U6T0"/>
<evidence type="ECO:0000313" key="3">
    <source>
        <dbReference type="Proteomes" id="UP000749559"/>
    </source>
</evidence>
<accession>A0A8J1U6T0</accession>
<feature type="compositionally biased region" description="Polar residues" evidence="1">
    <location>
        <begin position="266"/>
        <end position="276"/>
    </location>
</feature>
<dbReference type="EMBL" id="CAIIXF020000009">
    <property type="protein sequence ID" value="CAH1795504.1"/>
    <property type="molecule type" value="Genomic_DNA"/>
</dbReference>
<feature type="region of interest" description="Disordered" evidence="1">
    <location>
        <begin position="1"/>
        <end position="41"/>
    </location>
</feature>
<sequence>MFVLAATHSPDISRRPFHLPDSPSRKLFQEPASPSYKSKGSIILSPTSSMREAFFNDQQFSNKGVKVITSTTQPKGKMTDESGKSKGASLFERQQARLAIERQESVDKNMDKTMDELVEQNIKSDIPPEKIDLRGGVSPGSQKRTFASPGTQRKSVKISPAPSPSSQRRAPVKIPPQPSPKSQRKFLQNLSKLSEGKNDGTVVHLVKQEPEMTLTEVKRTSVDETIREIEQINLFEERSRKTITNYEMALKTDHDDVPFADEGSSRMPTVMSSILP</sequence>
<protein>
    <submittedName>
        <fullName evidence="2">Uncharacterized protein</fullName>
    </submittedName>
</protein>